<feature type="domain" description="Calcineurin-like phosphoesterase" evidence="1">
    <location>
        <begin position="3"/>
        <end position="206"/>
    </location>
</feature>
<proteinExistence type="predicted"/>
<evidence type="ECO:0000313" key="2">
    <source>
        <dbReference type="EMBL" id="GLQ58101.1"/>
    </source>
</evidence>
<dbReference type="InterPro" id="IPR029052">
    <property type="entry name" value="Metallo-depent_PP-like"/>
</dbReference>
<dbReference type="Pfam" id="PF00149">
    <property type="entry name" value="Metallophos"/>
    <property type="match status" value="1"/>
</dbReference>
<dbReference type="Gene3D" id="3.60.21.10">
    <property type="match status" value="1"/>
</dbReference>
<keyword evidence="3" id="KW-1185">Reference proteome</keyword>
<dbReference type="InterPro" id="IPR004843">
    <property type="entry name" value="Calcineurin-like_PHP"/>
</dbReference>
<dbReference type="Proteomes" id="UP001156691">
    <property type="component" value="Unassembled WGS sequence"/>
</dbReference>
<reference evidence="3" key="1">
    <citation type="journal article" date="2019" name="Int. J. Syst. Evol. Microbiol.">
        <title>The Global Catalogue of Microorganisms (GCM) 10K type strain sequencing project: providing services to taxonomists for standard genome sequencing and annotation.</title>
        <authorList>
            <consortium name="The Broad Institute Genomics Platform"/>
            <consortium name="The Broad Institute Genome Sequencing Center for Infectious Disease"/>
            <person name="Wu L."/>
            <person name="Ma J."/>
        </authorList>
    </citation>
    <scope>NUCLEOTIDE SEQUENCE [LARGE SCALE GENOMIC DNA]</scope>
    <source>
        <strain evidence="3">NBRC 112416</strain>
    </source>
</reference>
<dbReference type="EMBL" id="BSNS01000034">
    <property type="protein sequence ID" value="GLQ58101.1"/>
    <property type="molecule type" value="Genomic_DNA"/>
</dbReference>
<accession>A0ABQ5WDE2</accession>
<comment type="caution">
    <text evidence="2">The sequence shown here is derived from an EMBL/GenBank/DDBJ whole genome shotgun (WGS) entry which is preliminary data.</text>
</comment>
<evidence type="ECO:0000259" key="1">
    <source>
        <dbReference type="Pfam" id="PF00149"/>
    </source>
</evidence>
<protein>
    <recommendedName>
        <fullName evidence="1">Calcineurin-like phosphoesterase domain-containing protein</fullName>
    </recommendedName>
</protein>
<organism evidence="2 3">
    <name type="scientific">Devosia nitrariae</name>
    <dbReference type="NCBI Taxonomy" id="2071872"/>
    <lineage>
        <taxon>Bacteria</taxon>
        <taxon>Pseudomonadati</taxon>
        <taxon>Pseudomonadota</taxon>
        <taxon>Alphaproteobacteria</taxon>
        <taxon>Hyphomicrobiales</taxon>
        <taxon>Devosiaceae</taxon>
        <taxon>Devosia</taxon>
    </lineage>
</organism>
<dbReference type="SUPFAM" id="SSF56300">
    <property type="entry name" value="Metallo-dependent phosphatases"/>
    <property type="match status" value="1"/>
</dbReference>
<gene>
    <name evidence="2" type="ORF">GCM10010862_53600</name>
</gene>
<name>A0ABQ5WDE2_9HYPH</name>
<sequence>MPRIAFIADIHHGEDVLTKKSSQALQLFAQFAEFVAAEQPDLVIDLGDRIADRSHDTDLMLEHEVAAAFASIRVPIRHLCGNHDRDFLSVAENEAILDQSMGHEVVDLGSWQVLVWRADTRIHRLPEGDTFRLADGDLDWLADHVRQAVKPTLVVSHVPLSGQSQRSNYYFHANYGISIYPELEPIQAALREARMPMICVSGHVHWNSLTIVDAIPHVTLQSLSESWPHPPKAAKAWGLLKLSETIDWTAFGRQRFQFSLNAMSTAERGLAPHPPFGRSEVVDAG</sequence>
<dbReference type="RefSeq" id="WP_284343499.1">
    <property type="nucleotide sequence ID" value="NZ_BSNS01000034.1"/>
</dbReference>
<evidence type="ECO:0000313" key="3">
    <source>
        <dbReference type="Proteomes" id="UP001156691"/>
    </source>
</evidence>